<feature type="region of interest" description="Disordered" evidence="1">
    <location>
        <begin position="263"/>
        <end position="283"/>
    </location>
</feature>
<evidence type="ECO:0000259" key="2">
    <source>
        <dbReference type="PROSITE" id="PS50011"/>
    </source>
</evidence>
<feature type="region of interest" description="Disordered" evidence="1">
    <location>
        <begin position="885"/>
        <end position="923"/>
    </location>
</feature>
<dbReference type="Gene3D" id="1.10.510.10">
    <property type="entry name" value="Transferase(Phosphotransferase) domain 1"/>
    <property type="match status" value="1"/>
</dbReference>
<feature type="region of interest" description="Disordered" evidence="1">
    <location>
        <begin position="188"/>
        <end position="223"/>
    </location>
</feature>
<dbReference type="PROSITE" id="PS50011">
    <property type="entry name" value="PROTEIN_KINASE_DOM"/>
    <property type="match status" value="1"/>
</dbReference>
<dbReference type="SUPFAM" id="SSF56112">
    <property type="entry name" value="Protein kinase-like (PK-like)"/>
    <property type="match status" value="1"/>
</dbReference>
<feature type="compositionally biased region" description="Basic and acidic residues" evidence="1">
    <location>
        <begin position="802"/>
        <end position="821"/>
    </location>
</feature>
<feature type="domain" description="Protein kinase" evidence="2">
    <location>
        <begin position="421"/>
        <end position="704"/>
    </location>
</feature>
<gene>
    <name evidence="3" type="ORF">PHLCEN_2v11286</name>
</gene>
<dbReference type="GO" id="GO:0004672">
    <property type="term" value="F:protein kinase activity"/>
    <property type="evidence" value="ECO:0007669"/>
    <property type="project" value="InterPro"/>
</dbReference>
<protein>
    <recommendedName>
        <fullName evidence="2">Protein kinase domain-containing protein</fullName>
    </recommendedName>
</protein>
<dbReference type="InterPro" id="IPR000719">
    <property type="entry name" value="Prot_kinase_dom"/>
</dbReference>
<evidence type="ECO:0000313" key="3">
    <source>
        <dbReference type="EMBL" id="PSR72849.1"/>
    </source>
</evidence>
<accession>A0A2R6NKE6</accession>
<dbReference type="OrthoDB" id="5584477at2759"/>
<dbReference type="EMBL" id="MLYV02001132">
    <property type="protein sequence ID" value="PSR72849.1"/>
    <property type="molecule type" value="Genomic_DNA"/>
</dbReference>
<feature type="region of interest" description="Disordered" evidence="1">
    <location>
        <begin position="766"/>
        <end position="830"/>
    </location>
</feature>
<dbReference type="InterPro" id="IPR011009">
    <property type="entry name" value="Kinase-like_dom_sf"/>
</dbReference>
<comment type="caution">
    <text evidence="3">The sequence shown here is derived from an EMBL/GenBank/DDBJ whole genome shotgun (WGS) entry which is preliminary data.</text>
</comment>
<dbReference type="Pfam" id="PF17667">
    <property type="entry name" value="Pkinase_fungal"/>
    <property type="match status" value="1"/>
</dbReference>
<dbReference type="Proteomes" id="UP000186601">
    <property type="component" value="Unassembled WGS sequence"/>
</dbReference>
<dbReference type="GO" id="GO:0005524">
    <property type="term" value="F:ATP binding"/>
    <property type="evidence" value="ECO:0007669"/>
    <property type="project" value="InterPro"/>
</dbReference>
<evidence type="ECO:0000313" key="4">
    <source>
        <dbReference type="Proteomes" id="UP000186601"/>
    </source>
</evidence>
<dbReference type="PANTHER" id="PTHR38248:SF2">
    <property type="entry name" value="FUNK1 11"/>
    <property type="match status" value="1"/>
</dbReference>
<keyword evidence="4" id="KW-1185">Reference proteome</keyword>
<reference evidence="3 4" key="1">
    <citation type="submission" date="2018-02" db="EMBL/GenBank/DDBJ databases">
        <title>Genome sequence of the basidiomycete white-rot fungus Phlebia centrifuga.</title>
        <authorList>
            <person name="Granchi Z."/>
            <person name="Peng M."/>
            <person name="de Vries R.P."/>
            <person name="Hilden K."/>
            <person name="Makela M.R."/>
            <person name="Grigoriev I."/>
            <person name="Riley R."/>
        </authorList>
    </citation>
    <scope>NUCLEOTIDE SEQUENCE [LARGE SCALE GENOMIC DNA]</scope>
    <source>
        <strain evidence="3 4">FBCC195</strain>
    </source>
</reference>
<dbReference type="AlphaFoldDB" id="A0A2R6NKE6"/>
<sequence>MSLSSLLTVEHTNATVHPYVKQDIACAKSVPYHVWTDAILKLDKRKLKKWVSYIKRREWRNDPVIQEALIQFCGASKETLRYKPYEQIINRILEIAKEQFSGLDPYPIEDIKITRNDPKYIERIPEQGVLGALRKPDLLFVRGVDVDRVLSSKNARFRWSDILTFAELKAESGLIPAMNGWRVQQGLSEIDPNTLKPRAEARKGKSRAKASSSRPGPTRPTRALRGTVAAAPDGGSHALASAPHCSAGAVLHATVQEDCTPTMGSKRARQHDDSESLHIAKKSSIEPGAAKSDMVTLDAIVQAGGYALEVASCTYGTRLFCLGTVMEDDKLSLWYYDAVGIVRTQETISIIHDFETFAAVQVGFACCEPSQWGALPPIIKPPPSAAYPESFPPQSLRGYMFDASIRRTGERVTITLGDPIFSQYSLVGRRTFLYAIKTKSKTLRKPLIAKFSYQVTTRMPEQDFVEIAREAGVGHLPEVHMWEDLWKMSDGVRAAFHEKSDEYEDRVLRALVYTQYFPLKELFSKSCDLISEMVDQMLDCLHDLRYKANILHRDVSCHNVMYEMHGEKVNFILIDFDNATRVDARGAPRPSTKSKHRTGTLPFMAWELIKDMANRELKGYRPRIVHVLRHDFESLFYLSLWCAITIPAMKDQMMKKEIYRLHIREWESGTLKSISSNKKMLCTTMGETDNIDFPLECENLRPWFRRWNALLATAAMQLEQHKLNVFHADDYIDPLFDEETVDGTLSRDSIKRALSGKVRRMRLVDAEPEEPLEPELGMPLHNGERPSTEAEFGPLGEAEENGDPHEIQEPTRLDGRGKDDVPGNDIDDLPRRRIVPRRSDVKGRAKKEPKAKKVASTRKVVEAKKVIENKRPTARRVADIKKLEVMTKTTAPIKPPRRAGPSEHATATRGMTTRSMAKKAMPT</sequence>
<dbReference type="PANTHER" id="PTHR38248">
    <property type="entry name" value="FUNK1 6"/>
    <property type="match status" value="1"/>
</dbReference>
<dbReference type="InterPro" id="IPR040976">
    <property type="entry name" value="Pkinase_fungal"/>
</dbReference>
<organism evidence="3 4">
    <name type="scientific">Hermanssonia centrifuga</name>
    <dbReference type="NCBI Taxonomy" id="98765"/>
    <lineage>
        <taxon>Eukaryota</taxon>
        <taxon>Fungi</taxon>
        <taxon>Dikarya</taxon>
        <taxon>Basidiomycota</taxon>
        <taxon>Agaricomycotina</taxon>
        <taxon>Agaricomycetes</taxon>
        <taxon>Polyporales</taxon>
        <taxon>Meruliaceae</taxon>
        <taxon>Hermanssonia</taxon>
    </lineage>
</organism>
<evidence type="ECO:0000256" key="1">
    <source>
        <dbReference type="SAM" id="MobiDB-lite"/>
    </source>
</evidence>
<proteinExistence type="predicted"/>
<dbReference type="SMART" id="SM00220">
    <property type="entry name" value="S_TKc"/>
    <property type="match status" value="1"/>
</dbReference>
<name>A0A2R6NKE6_9APHY</name>